<evidence type="ECO:0000256" key="6">
    <source>
        <dbReference type="ARBA" id="ARBA00023136"/>
    </source>
</evidence>
<dbReference type="GO" id="GO:0016020">
    <property type="term" value="C:membrane"/>
    <property type="evidence" value="ECO:0007669"/>
    <property type="project" value="UniProtKB-SubCell"/>
</dbReference>
<evidence type="ECO:0000256" key="4">
    <source>
        <dbReference type="ARBA" id="ARBA00022970"/>
    </source>
</evidence>
<feature type="transmembrane region" description="Helical" evidence="7">
    <location>
        <begin position="56"/>
        <end position="76"/>
    </location>
</feature>
<keyword evidence="6 7" id="KW-0472">Membrane</keyword>
<keyword evidence="2" id="KW-0813">Transport</keyword>
<dbReference type="EMBL" id="BDQV01000031">
    <property type="protein sequence ID" value="GAY46082.1"/>
    <property type="molecule type" value="Genomic_DNA"/>
</dbReference>
<evidence type="ECO:0000313" key="9">
    <source>
        <dbReference type="EMBL" id="GAY46082.1"/>
    </source>
</evidence>
<proteinExistence type="predicted"/>
<organism evidence="9 10">
    <name type="scientific">Citrus unshiu</name>
    <name type="common">Satsuma mandarin</name>
    <name type="synonym">Citrus nobilis var. unshiu</name>
    <dbReference type="NCBI Taxonomy" id="55188"/>
    <lineage>
        <taxon>Eukaryota</taxon>
        <taxon>Viridiplantae</taxon>
        <taxon>Streptophyta</taxon>
        <taxon>Embryophyta</taxon>
        <taxon>Tracheophyta</taxon>
        <taxon>Spermatophyta</taxon>
        <taxon>Magnoliopsida</taxon>
        <taxon>eudicotyledons</taxon>
        <taxon>Gunneridae</taxon>
        <taxon>Pentapetalae</taxon>
        <taxon>rosids</taxon>
        <taxon>malvids</taxon>
        <taxon>Sapindales</taxon>
        <taxon>Rutaceae</taxon>
        <taxon>Aurantioideae</taxon>
        <taxon>Citrus</taxon>
    </lineage>
</organism>
<dbReference type="InterPro" id="IPR013057">
    <property type="entry name" value="AA_transpt_TM"/>
</dbReference>
<dbReference type="GO" id="GO:0006865">
    <property type="term" value="P:amino acid transport"/>
    <property type="evidence" value="ECO:0007669"/>
    <property type="project" value="UniProtKB-KW"/>
</dbReference>
<name>A0A2H5P149_CITUN</name>
<feature type="transmembrane region" description="Helical" evidence="7">
    <location>
        <begin position="151"/>
        <end position="169"/>
    </location>
</feature>
<evidence type="ECO:0000259" key="8">
    <source>
        <dbReference type="Pfam" id="PF01490"/>
    </source>
</evidence>
<feature type="transmembrane region" description="Helical" evidence="7">
    <location>
        <begin position="266"/>
        <end position="286"/>
    </location>
</feature>
<evidence type="ECO:0000256" key="1">
    <source>
        <dbReference type="ARBA" id="ARBA00004370"/>
    </source>
</evidence>
<reference evidence="9 10" key="1">
    <citation type="journal article" date="2017" name="Front. Genet.">
        <title>Draft sequencing of the heterozygous diploid genome of Satsuma (Citrus unshiu Marc.) using a hybrid assembly approach.</title>
        <authorList>
            <person name="Shimizu T."/>
            <person name="Tanizawa Y."/>
            <person name="Mochizuki T."/>
            <person name="Nagasaki H."/>
            <person name="Yoshioka T."/>
            <person name="Toyoda A."/>
            <person name="Fujiyama A."/>
            <person name="Kaminuma E."/>
            <person name="Nakamura Y."/>
        </authorList>
    </citation>
    <scope>NUCLEOTIDE SEQUENCE [LARGE SCALE GENOMIC DNA]</scope>
    <source>
        <strain evidence="10">cv. Miyagawa wase</strain>
    </source>
</reference>
<keyword evidence="10" id="KW-1185">Reference proteome</keyword>
<dbReference type="AlphaFoldDB" id="A0A2H5P149"/>
<protein>
    <recommendedName>
        <fullName evidence="8">Amino acid transporter transmembrane domain-containing protein</fullName>
    </recommendedName>
</protein>
<feature type="transmembrane region" description="Helical" evidence="7">
    <location>
        <begin position="181"/>
        <end position="198"/>
    </location>
</feature>
<dbReference type="Proteomes" id="UP000236630">
    <property type="component" value="Unassembled WGS sequence"/>
</dbReference>
<dbReference type="PANTHER" id="PTHR48017">
    <property type="entry name" value="OS05G0424000 PROTEIN-RELATED"/>
    <property type="match status" value="1"/>
</dbReference>
<evidence type="ECO:0000256" key="2">
    <source>
        <dbReference type="ARBA" id="ARBA00022448"/>
    </source>
</evidence>
<dbReference type="Pfam" id="PF01490">
    <property type="entry name" value="Aa_trans"/>
    <property type="match status" value="1"/>
</dbReference>
<keyword evidence="5 7" id="KW-1133">Transmembrane helix</keyword>
<feature type="transmembrane region" description="Helical" evidence="7">
    <location>
        <begin position="383"/>
        <end position="403"/>
    </location>
</feature>
<dbReference type="STRING" id="55188.A0A2H5P149"/>
<feature type="transmembrane region" description="Helical" evidence="7">
    <location>
        <begin position="317"/>
        <end position="336"/>
    </location>
</feature>
<evidence type="ECO:0000256" key="5">
    <source>
        <dbReference type="ARBA" id="ARBA00022989"/>
    </source>
</evidence>
<comment type="caution">
    <text evidence="9">The sequence shown here is derived from an EMBL/GenBank/DDBJ whole genome shotgun (WGS) entry which is preliminary data.</text>
</comment>
<gene>
    <name evidence="9" type="ORF">CUMW_094220</name>
</gene>
<feature type="transmembrane region" description="Helical" evidence="7">
    <location>
        <begin position="30"/>
        <end position="49"/>
    </location>
</feature>
<feature type="domain" description="Amino acid transporter transmembrane" evidence="8">
    <location>
        <begin position="23"/>
        <end position="438"/>
    </location>
</feature>
<sequence>MQEVQKLQPNSLDDWLPLTASRNGNTFSTVFHIVSSGIGIQALFLPVGFATLGWTWGIICLLTAFAWQIYTIWLLVHLAEPVPGTRYSRYMHVAKAAFGPKLAKSLCVFPVWYLSGGTCIMLIITAGADLETLYKIMCGGIATCEAKSLPGVVWCLLFICIAIVVSQLLPNLNSVLKFSKTGTVTAVVYVTLLWALTIRKGRANDVSYSRVEEGKSGMAKYANILNAIGTIVLAFRGHNLVLEIQGTLPSSKFNPSSQTMWRAVKISYMIIGMCSFPLALTGYWAYGNKVTAKEGLLSVFLQVHGHDTSRGAMGSVYLLQIINCLCQFQIYAMPAFDSLEFRYIFKKQQQCPRRVRAAYRFFFTGLISLLSVAFPFFPSLAPFMGGLTLPFKFSYPCLMYNLIKKPDQSGTLWWLNLGLGCFGIILSVMLVVATFWNLVTKGVHANFFSP</sequence>
<evidence type="ECO:0000256" key="3">
    <source>
        <dbReference type="ARBA" id="ARBA00022692"/>
    </source>
</evidence>
<evidence type="ECO:0000256" key="7">
    <source>
        <dbReference type="SAM" id="Phobius"/>
    </source>
</evidence>
<feature type="transmembrane region" description="Helical" evidence="7">
    <location>
        <begin position="111"/>
        <end position="130"/>
    </location>
</feature>
<comment type="subcellular location">
    <subcellularLocation>
        <location evidence="1">Membrane</location>
    </subcellularLocation>
</comment>
<evidence type="ECO:0000313" key="10">
    <source>
        <dbReference type="Proteomes" id="UP000236630"/>
    </source>
</evidence>
<feature type="transmembrane region" description="Helical" evidence="7">
    <location>
        <begin position="357"/>
        <end position="377"/>
    </location>
</feature>
<feature type="transmembrane region" description="Helical" evidence="7">
    <location>
        <begin position="415"/>
        <end position="439"/>
    </location>
</feature>
<accession>A0A2H5P149</accession>
<keyword evidence="4" id="KW-0029">Amino-acid transport</keyword>
<keyword evidence="3 7" id="KW-0812">Transmembrane</keyword>